<dbReference type="InterPro" id="IPR013561">
    <property type="entry name" value="FilR1_middle_dom"/>
</dbReference>
<feature type="domain" description="HVO-A0261-like N-terminal" evidence="2">
    <location>
        <begin position="8"/>
        <end position="85"/>
    </location>
</feature>
<protein>
    <recommendedName>
        <fullName evidence="5">Transcriptional regulator</fullName>
    </recommendedName>
</protein>
<dbReference type="RefSeq" id="WP_250138685.1">
    <property type="nucleotide sequence ID" value="NZ_JALIQP010000001.1"/>
</dbReference>
<name>A0ABD5PUC0_9EURY</name>
<dbReference type="AlphaFoldDB" id="A0ABD5PUC0"/>
<organism evidence="3 4">
    <name type="scientific">Halosolutus amylolyticus</name>
    <dbReference type="NCBI Taxonomy" id="2932267"/>
    <lineage>
        <taxon>Archaea</taxon>
        <taxon>Methanobacteriati</taxon>
        <taxon>Methanobacteriota</taxon>
        <taxon>Stenosarchaea group</taxon>
        <taxon>Halobacteria</taxon>
        <taxon>Halobacteriales</taxon>
        <taxon>Natrialbaceae</taxon>
        <taxon>Halosolutus</taxon>
    </lineage>
</organism>
<dbReference type="Pfam" id="PF25213">
    <property type="entry name" value="HVO_A0261_N"/>
    <property type="match status" value="1"/>
</dbReference>
<dbReference type="Pfam" id="PF08350">
    <property type="entry name" value="FilR1_middle"/>
    <property type="match status" value="1"/>
</dbReference>
<gene>
    <name evidence="3" type="ORF">ACFO5R_16555</name>
</gene>
<sequence>MGTEGDERAVLETLHRRHALLQRLASEPARPPGLADDLGSARSTIERGLAELEAVDLIERVDGQYRTTLAGELALAEFDRLVDRVGDVAGARSLLGSLPADATIDPQFIDGAILALADRDGRGPIGVETGRVDTLQVHPATALDRVLGAGAHHRVYVPSLDTALVQTCAESIRSGSTATAMLSSDAVEGLLADARDATADAIATGRLRLFETTIELPYALVVVEFEDGGAAQLPFDHDRDTDAIAMLVVCENGSLCGFVTNDDAAALEWATRKLASIRATANELALTDRT</sequence>
<comment type="caution">
    <text evidence="3">The sequence shown here is derived from an EMBL/GenBank/DDBJ whole genome shotgun (WGS) entry which is preliminary data.</text>
</comment>
<evidence type="ECO:0000259" key="1">
    <source>
        <dbReference type="Pfam" id="PF08350"/>
    </source>
</evidence>
<dbReference type="EMBL" id="JBHSFA010000009">
    <property type="protein sequence ID" value="MFC4543539.1"/>
    <property type="molecule type" value="Genomic_DNA"/>
</dbReference>
<evidence type="ECO:0008006" key="5">
    <source>
        <dbReference type="Google" id="ProtNLM"/>
    </source>
</evidence>
<evidence type="ECO:0000313" key="4">
    <source>
        <dbReference type="Proteomes" id="UP001595898"/>
    </source>
</evidence>
<feature type="domain" description="Methanogenesis regulatory protein FilR1 middle" evidence="1">
    <location>
        <begin position="150"/>
        <end position="279"/>
    </location>
</feature>
<dbReference type="SUPFAM" id="SSF46785">
    <property type="entry name" value="Winged helix' DNA-binding domain"/>
    <property type="match status" value="1"/>
</dbReference>
<dbReference type="InterPro" id="IPR057527">
    <property type="entry name" value="HVO_A0261-like_N"/>
</dbReference>
<reference evidence="3 4" key="1">
    <citation type="journal article" date="2019" name="Int. J. Syst. Evol. Microbiol.">
        <title>The Global Catalogue of Microorganisms (GCM) 10K type strain sequencing project: providing services to taxonomists for standard genome sequencing and annotation.</title>
        <authorList>
            <consortium name="The Broad Institute Genomics Platform"/>
            <consortium name="The Broad Institute Genome Sequencing Center for Infectious Disease"/>
            <person name="Wu L."/>
            <person name="Ma J."/>
        </authorList>
    </citation>
    <scope>NUCLEOTIDE SEQUENCE [LARGE SCALE GENOMIC DNA]</scope>
    <source>
        <strain evidence="3 4">WLHS5</strain>
    </source>
</reference>
<accession>A0ABD5PUC0</accession>
<dbReference type="Proteomes" id="UP001595898">
    <property type="component" value="Unassembled WGS sequence"/>
</dbReference>
<proteinExistence type="predicted"/>
<evidence type="ECO:0000259" key="2">
    <source>
        <dbReference type="Pfam" id="PF25213"/>
    </source>
</evidence>
<evidence type="ECO:0000313" key="3">
    <source>
        <dbReference type="EMBL" id="MFC4543539.1"/>
    </source>
</evidence>
<dbReference type="InterPro" id="IPR036390">
    <property type="entry name" value="WH_DNA-bd_sf"/>
</dbReference>
<keyword evidence="4" id="KW-1185">Reference proteome</keyword>